<accession>E8RRG9</accession>
<feature type="chain" id="PRO_5003226955" evidence="3">
    <location>
        <begin position="28"/>
        <end position="721"/>
    </location>
</feature>
<feature type="region of interest" description="Disordered" evidence="1">
    <location>
        <begin position="60"/>
        <end position="83"/>
    </location>
</feature>
<dbReference type="InterPro" id="IPR050491">
    <property type="entry name" value="AmpC-like"/>
</dbReference>
<keyword evidence="6" id="KW-1185">Reference proteome</keyword>
<dbReference type="Proteomes" id="UP000001492">
    <property type="component" value="Chromosome 1"/>
</dbReference>
<dbReference type="Gene3D" id="3.40.710.10">
    <property type="entry name" value="DD-peptidase/beta-lactamase superfamily"/>
    <property type="match status" value="1"/>
</dbReference>
<evidence type="ECO:0000259" key="4">
    <source>
        <dbReference type="Pfam" id="PF00144"/>
    </source>
</evidence>
<dbReference type="PANTHER" id="PTHR46825:SF9">
    <property type="entry name" value="BETA-LACTAMASE-RELATED DOMAIN-CONTAINING PROTEIN"/>
    <property type="match status" value="1"/>
</dbReference>
<evidence type="ECO:0000256" key="3">
    <source>
        <dbReference type="SAM" id="SignalP"/>
    </source>
</evidence>
<dbReference type="InterPro" id="IPR012338">
    <property type="entry name" value="Beta-lactam/transpept-like"/>
</dbReference>
<keyword evidence="2" id="KW-1133">Transmembrane helix</keyword>
<sequence>MRRPSARLIALLSTGCLVLGLSLPAMAATPVPPVEAPPVEAAPPQASSAPNPIPRLARAAPRRAAPVAEVTEPSPVNRPVSPEDIESFTDATVSALMQRDHVLGVTVAVVQGATPLLIKGYGYDRLTPRRPVDARTSLFRIGSITKTFTWIAVRQEIEAGRIQLNGPVAAYLPEDIFAKDRRFKPIRMRDLMAHTAGFEDTSLGHLFRLEDERIESTDTYFRRHAPQRLREPGSFATYSNYGAALAARAAARTAEAKDVPTLMEARIFRPLGLASTTLREPYDPALIHPNAAAEGLPAPMPGGLSDRLSQGFIWDGATFRAQPFDHALPMAGALGASTTAADMARYMSLLLGNGSFDGVTLFGPASAQAFRSPLLTMPKGYNGWASGMRIGETAHGLKIYGHTGATLWFNANIILVPERNLGIFIAANTETGDTLTRAYPELLIQHVEGSVTPAPRQPPQTYAADRAYFDSLRGAYVSTRRAYGGLEGAVTRLINTVEVDADAQGRLIVSAPDGSSAYVAAAARGFFIPQEANPLGPQIGSDGLHFLFRPEGGRATAFETSANMARYERVGWAHRPSTLYNLTALMLGSCVLVLMGLSRVGQRDHPTEAQVAATWISYATAAVWILAIALFNTWRQGLSGDPSALFTHWPSGQLQMASWLAVLASLATLFQLGSLYRVYEEAHYHADGWAMWQKAAHTALNIGWLCYAILLMSWGALTPWG</sequence>
<dbReference type="HOGENOM" id="CLU_022757_1_0_5"/>
<dbReference type="eggNOG" id="COG1680">
    <property type="taxonomic scope" value="Bacteria"/>
</dbReference>
<evidence type="ECO:0000313" key="6">
    <source>
        <dbReference type="Proteomes" id="UP000001492"/>
    </source>
</evidence>
<evidence type="ECO:0000256" key="1">
    <source>
        <dbReference type="SAM" id="MobiDB-lite"/>
    </source>
</evidence>
<dbReference type="PANTHER" id="PTHR46825">
    <property type="entry name" value="D-ALANYL-D-ALANINE-CARBOXYPEPTIDASE/ENDOPEPTIDASE AMPH"/>
    <property type="match status" value="1"/>
</dbReference>
<keyword evidence="3" id="KW-0732">Signal</keyword>
<feature type="transmembrane region" description="Helical" evidence="2">
    <location>
        <begin position="699"/>
        <end position="717"/>
    </location>
</feature>
<dbReference type="RefSeq" id="WP_013479244.1">
    <property type="nucleotide sequence ID" value="NC_014816.1"/>
</dbReference>
<keyword evidence="2" id="KW-0812">Transmembrane</keyword>
<feature type="transmembrane region" description="Helical" evidence="2">
    <location>
        <begin position="654"/>
        <end position="678"/>
    </location>
</feature>
<reference evidence="6" key="1">
    <citation type="submission" date="2010-12" db="EMBL/GenBank/DDBJ databases">
        <title>Complete sequence of chromosome 1 of Asticcacaulis excentricus CB 48.</title>
        <authorList>
            <consortium name="US DOE Joint Genome Institute"/>
            <person name="Lucas S."/>
            <person name="Copeland A."/>
            <person name="Lapidus A."/>
            <person name="Cheng J.-F."/>
            <person name="Bruce D."/>
            <person name="Goodwin L."/>
            <person name="Pitluck S."/>
            <person name="Teshima H."/>
            <person name="Davenport K."/>
            <person name="Detter J.C."/>
            <person name="Han C."/>
            <person name="Tapia R."/>
            <person name="Land M."/>
            <person name="Hauser L."/>
            <person name="Jeffries C."/>
            <person name="Kyrpides N."/>
            <person name="Ivanova N."/>
            <person name="Ovchinnikova G."/>
            <person name="Brun Y.V."/>
            <person name="Woyke T."/>
        </authorList>
    </citation>
    <scope>NUCLEOTIDE SEQUENCE [LARGE SCALE GENOMIC DNA]</scope>
    <source>
        <strain evidence="6">ATCC 15261 / DSM 4724 / KCTC 12464 / NCIMB 9791 / VKM B-1370 / CB 48</strain>
    </source>
</reference>
<dbReference type="EMBL" id="CP002395">
    <property type="protein sequence ID" value="ADU13414.1"/>
    <property type="molecule type" value="Genomic_DNA"/>
</dbReference>
<dbReference type="InterPro" id="IPR001466">
    <property type="entry name" value="Beta-lactam-related"/>
</dbReference>
<organism evidence="5 6">
    <name type="scientific">Asticcacaulis excentricus (strain ATCC 15261 / DSM 4724 / KCTC 12464 / NCIMB 9791 / VKM B-1370 / CB 48)</name>
    <dbReference type="NCBI Taxonomy" id="573065"/>
    <lineage>
        <taxon>Bacteria</taxon>
        <taxon>Pseudomonadati</taxon>
        <taxon>Pseudomonadota</taxon>
        <taxon>Alphaproteobacteria</taxon>
        <taxon>Caulobacterales</taxon>
        <taxon>Caulobacteraceae</taxon>
        <taxon>Asticcacaulis</taxon>
    </lineage>
</organism>
<name>E8RRG9_ASTEC</name>
<dbReference type="STRING" id="573065.Astex_1748"/>
<feature type="transmembrane region" description="Helical" evidence="2">
    <location>
        <begin position="579"/>
        <end position="600"/>
    </location>
</feature>
<dbReference type="KEGG" id="aex:Astex_1748"/>
<evidence type="ECO:0000256" key="2">
    <source>
        <dbReference type="SAM" id="Phobius"/>
    </source>
</evidence>
<feature type="signal peptide" evidence="3">
    <location>
        <begin position="1"/>
        <end position="27"/>
    </location>
</feature>
<protein>
    <submittedName>
        <fullName evidence="5">Beta-lactamase</fullName>
    </submittedName>
</protein>
<keyword evidence="2" id="KW-0472">Membrane</keyword>
<feature type="domain" description="Beta-lactamase-related" evidence="4">
    <location>
        <begin position="90"/>
        <end position="433"/>
    </location>
</feature>
<gene>
    <name evidence="5" type="ordered locus">Astex_1748</name>
</gene>
<feature type="transmembrane region" description="Helical" evidence="2">
    <location>
        <begin position="612"/>
        <end position="634"/>
    </location>
</feature>
<proteinExistence type="predicted"/>
<evidence type="ECO:0000313" key="5">
    <source>
        <dbReference type="EMBL" id="ADU13414.1"/>
    </source>
</evidence>
<dbReference type="SUPFAM" id="SSF56601">
    <property type="entry name" value="beta-lactamase/transpeptidase-like"/>
    <property type="match status" value="1"/>
</dbReference>
<dbReference type="Pfam" id="PF00144">
    <property type="entry name" value="Beta-lactamase"/>
    <property type="match status" value="1"/>
</dbReference>
<dbReference type="AlphaFoldDB" id="E8RRG9"/>